<dbReference type="Pfam" id="PF03915">
    <property type="entry name" value="AIP3"/>
    <property type="match status" value="1"/>
</dbReference>
<feature type="region of interest" description="Disordered" evidence="3">
    <location>
        <begin position="903"/>
        <end position="943"/>
    </location>
</feature>
<dbReference type="WBParaSite" id="TMUE_2000007723.1">
    <property type="protein sequence ID" value="TMUE_2000007723.1"/>
    <property type="gene ID" value="WBGene00287496"/>
</dbReference>
<feature type="compositionally biased region" description="Low complexity" evidence="3">
    <location>
        <begin position="1009"/>
        <end position="1018"/>
    </location>
</feature>
<feature type="compositionally biased region" description="Polar residues" evidence="3">
    <location>
        <begin position="983"/>
        <end position="998"/>
    </location>
</feature>
<feature type="region of interest" description="Disordered" evidence="3">
    <location>
        <begin position="963"/>
        <end position="1043"/>
    </location>
</feature>
<feature type="coiled-coil region" evidence="2">
    <location>
        <begin position="595"/>
        <end position="629"/>
    </location>
</feature>
<dbReference type="PANTHER" id="PTHR22741">
    <property type="entry name" value="P140CAP/SNIP-RELATED"/>
    <property type="match status" value="1"/>
</dbReference>
<keyword evidence="1 2" id="KW-0175">Coiled coil</keyword>
<evidence type="ECO:0000256" key="1">
    <source>
        <dbReference type="ARBA" id="ARBA00023054"/>
    </source>
</evidence>
<dbReference type="Proteomes" id="UP000046395">
    <property type="component" value="Unassembled WGS sequence"/>
</dbReference>
<feature type="compositionally biased region" description="Polar residues" evidence="3">
    <location>
        <begin position="842"/>
        <end position="856"/>
    </location>
</feature>
<feature type="compositionally biased region" description="Low complexity" evidence="3">
    <location>
        <begin position="972"/>
        <end position="982"/>
    </location>
</feature>
<dbReference type="AlphaFoldDB" id="A0A5S6QKJ5"/>
<keyword evidence="5" id="KW-1185">Reference proteome</keyword>
<dbReference type="Gene3D" id="1.20.58.1540">
    <property type="entry name" value="Actin interacting protein 3, C-terminal domain"/>
    <property type="match status" value="1"/>
</dbReference>
<evidence type="ECO:0000313" key="5">
    <source>
        <dbReference type="Proteomes" id="UP000046395"/>
    </source>
</evidence>
<dbReference type="STRING" id="70415.A0A5S6QKJ5"/>
<proteinExistence type="predicted"/>
<sequence>MPLHRVLKFFHSKGIKGRAAVPCKHKAYRQEKLPCKHTVVNGPHSRAPLAVEDDGLESCTDNNCRSHADYACKPRVTKASRVQCCNDEDLGTMSEVETSSTPGFRDKRPGQAASNGYLTIEPSPLARRIMGTRSATSTPVIDSHLLFLRYKDETKRVVIHEPLHCLEAVKELFLNAFANSLNCDYVHSALVKVYIQDASKEDLFYELDDLSDIKDRTVLKLHEQAPAPSPSVSDMQVPIYSVQRMEAFDGIEQMELPTQRSSPSFLTPPTQSHMSSPVPTSQCQGRQKEMPMNYYNESEFDGDYRLRKSSSLGMCHYGMDSYAGRFANPKGSLYDTQVGYFGVTKQAIPQSSRKRTSSTVSLSRNHVGNGCRRYSFLPATLQNRKALPLSYAGMRMEKVGPCGCVHADKGYSSEQSDSLSRSGSLTPVIDEETRTRMASMERQLASLSNLVHCALVNKNDQKDCAMLRQNVLDNQFEVNGDSGYVSTEVKTTMHTEKSGHESLPSKQPTESKRILRSAQQNVRRLQHEMSSLRRMAELNCHFGKSLILDMTDKMNSAMSTKKQWDASTAGPREQQAGTGEPNASFAERIWVDQQEQQFQQNRLDLEAKLSDLEQQVDSLREEVVSGKRKLFVAEVEKFSECLTGITRAATSLRDEFPLLEIRLRKLMSAEMEKVVREERFLKEEPARLNNFLKRSKQLTSTMMTMKRLAQIQDESAGHRDECTSKQSPTYAAGSQKFTSALPNGIPSPKTGMAQQIAPMLNAEELSKMAASPKLEEDKPERSTDGHVLDSLLRELQTVAEHSKNLVEHVGVPSNAEKRVGFAEQVKQFPRVEFMNEQDKRATSSANKSLDQRTVTTARKEENLKDKVPDDQEESAKRSWFSMFGRSEVLKMVTAPVHFFQSHPNERKAQSYDPQEAKCTSPQRANANSNAPPPPPRTSSKNHIFDQESVDAAIYSSIEGKSLRHRPAKAAPSGGLSHSFSSSAVPNQIRTLPIIQTSAVDDEPPRFTKSASSSESINSQEEHDSYGSLRKAYSSNCHYKTAGK</sequence>
<dbReference type="GO" id="GO:0005737">
    <property type="term" value="C:cytoplasm"/>
    <property type="evidence" value="ECO:0007669"/>
    <property type="project" value="TreeGrafter"/>
</dbReference>
<organism evidence="5 6">
    <name type="scientific">Trichuris muris</name>
    <name type="common">Mouse whipworm</name>
    <dbReference type="NCBI Taxonomy" id="70415"/>
    <lineage>
        <taxon>Eukaryota</taxon>
        <taxon>Metazoa</taxon>
        <taxon>Ecdysozoa</taxon>
        <taxon>Nematoda</taxon>
        <taxon>Enoplea</taxon>
        <taxon>Dorylaimia</taxon>
        <taxon>Trichinellida</taxon>
        <taxon>Trichuridae</taxon>
        <taxon>Trichuris</taxon>
    </lineage>
</organism>
<feature type="region of interest" description="Disordered" evidence="3">
    <location>
        <begin position="259"/>
        <end position="286"/>
    </location>
</feature>
<feature type="region of interest" description="Disordered" evidence="3">
    <location>
        <begin position="559"/>
        <end position="579"/>
    </location>
</feature>
<evidence type="ECO:0000256" key="3">
    <source>
        <dbReference type="SAM" id="MobiDB-lite"/>
    </source>
</evidence>
<feature type="region of interest" description="Disordered" evidence="3">
    <location>
        <begin position="493"/>
        <end position="512"/>
    </location>
</feature>
<reference evidence="6" key="1">
    <citation type="submission" date="2019-12" db="UniProtKB">
        <authorList>
            <consortium name="WormBaseParasite"/>
        </authorList>
    </citation>
    <scope>IDENTIFICATION</scope>
</reference>
<evidence type="ECO:0000313" key="6">
    <source>
        <dbReference type="WBParaSite" id="TMUE_2000007723.1"/>
    </source>
</evidence>
<dbReference type="PANTHER" id="PTHR22741:SF10">
    <property type="entry name" value="COILED-COIL DOMAIN-CONTAINING PROTEIN CG32809"/>
    <property type="match status" value="1"/>
</dbReference>
<feature type="region of interest" description="Disordered" evidence="3">
    <location>
        <begin position="714"/>
        <end position="751"/>
    </location>
</feature>
<feature type="region of interest" description="Disordered" evidence="3">
    <location>
        <begin position="836"/>
        <end position="876"/>
    </location>
</feature>
<accession>A0A5S6QKJ5</accession>
<name>A0A5S6QKJ5_TRIMR</name>
<feature type="compositionally biased region" description="Polar residues" evidence="3">
    <location>
        <begin position="259"/>
        <end position="285"/>
    </location>
</feature>
<dbReference type="InterPro" id="IPR051825">
    <property type="entry name" value="SRCIN1"/>
</dbReference>
<feature type="domain" description="Actin interacting protein 3-like C-terminal" evidence="4">
    <location>
        <begin position="147"/>
        <end position="235"/>
    </location>
</feature>
<evidence type="ECO:0000256" key="2">
    <source>
        <dbReference type="SAM" id="Coils"/>
    </source>
</evidence>
<evidence type="ECO:0000259" key="4">
    <source>
        <dbReference type="Pfam" id="PF03915"/>
    </source>
</evidence>
<dbReference type="InterPro" id="IPR022782">
    <property type="entry name" value="AIP3-like_C"/>
</dbReference>
<feature type="compositionally biased region" description="Basic and acidic residues" evidence="3">
    <location>
        <begin position="857"/>
        <end position="876"/>
    </location>
</feature>
<protein>
    <submittedName>
        <fullName evidence="6">AIP3 domain-containing protein</fullName>
    </submittedName>
</protein>